<dbReference type="OrthoDB" id="9786188at2"/>
<dbReference type="InterPro" id="IPR008265">
    <property type="entry name" value="Lipase_GDSL_AS"/>
</dbReference>
<gene>
    <name evidence="2" type="ORF">GRI94_13875</name>
</gene>
<dbReference type="Pfam" id="PF13472">
    <property type="entry name" value="Lipase_GDSL_2"/>
    <property type="match status" value="1"/>
</dbReference>
<keyword evidence="3" id="KW-1185">Reference proteome</keyword>
<reference evidence="2 3" key="1">
    <citation type="submission" date="2019-12" db="EMBL/GenBank/DDBJ databases">
        <title>Genomic-based taxomic classification of the family Erythrobacteraceae.</title>
        <authorList>
            <person name="Xu L."/>
        </authorList>
    </citation>
    <scope>NUCLEOTIDE SEQUENCE [LARGE SCALE GENOMIC DNA]</scope>
    <source>
        <strain evidence="2 3">JCM 16677</strain>
    </source>
</reference>
<dbReference type="CDD" id="cd01822">
    <property type="entry name" value="Lysophospholipase_L1_like"/>
    <property type="match status" value="1"/>
</dbReference>
<dbReference type="AlphaFoldDB" id="A0A845ATJ2"/>
<proteinExistence type="predicted"/>
<accession>A0A845ATJ2</accession>
<feature type="domain" description="SGNH hydrolase-type esterase" evidence="1">
    <location>
        <begin position="9"/>
        <end position="170"/>
    </location>
</feature>
<sequence>MGPEKRILAFGDSLFAGYNVAKSDSYPAKLEVALRAQGVNARVTNAGVSGDTSAAGLQRFAFALDGMAQTPDLLILELGGNDLLRGLSPAETRSNLEEMIKQAQARGIAVLLMGMQSPPNMGAEFVEEFNGLYPALAEQYGTQFIPFWVAAVADKPELIQADRIHPTEEGIELLVSETLDEVTAALPETDG</sequence>
<dbReference type="InterPro" id="IPR051532">
    <property type="entry name" value="Ester_Hydrolysis_Enzymes"/>
</dbReference>
<dbReference type="PANTHER" id="PTHR30383">
    <property type="entry name" value="THIOESTERASE 1/PROTEASE 1/LYSOPHOSPHOLIPASE L1"/>
    <property type="match status" value="1"/>
</dbReference>
<name>A0A845ATJ2_9SPHN</name>
<dbReference type="SUPFAM" id="SSF52266">
    <property type="entry name" value="SGNH hydrolase"/>
    <property type="match status" value="1"/>
</dbReference>
<dbReference type="Proteomes" id="UP000446786">
    <property type="component" value="Unassembled WGS sequence"/>
</dbReference>
<evidence type="ECO:0000259" key="1">
    <source>
        <dbReference type="Pfam" id="PF13472"/>
    </source>
</evidence>
<dbReference type="PROSITE" id="PS01098">
    <property type="entry name" value="LIPASE_GDSL_SER"/>
    <property type="match status" value="1"/>
</dbReference>
<dbReference type="Gene3D" id="3.40.50.1110">
    <property type="entry name" value="SGNH hydrolase"/>
    <property type="match status" value="1"/>
</dbReference>
<dbReference type="GO" id="GO:0006629">
    <property type="term" value="P:lipid metabolic process"/>
    <property type="evidence" value="ECO:0007669"/>
    <property type="project" value="InterPro"/>
</dbReference>
<comment type="caution">
    <text evidence="2">The sequence shown here is derived from an EMBL/GenBank/DDBJ whole genome shotgun (WGS) entry which is preliminary data.</text>
</comment>
<organism evidence="2 3">
    <name type="scientific">Parerythrobacter jejuensis</name>
    <dbReference type="NCBI Taxonomy" id="795812"/>
    <lineage>
        <taxon>Bacteria</taxon>
        <taxon>Pseudomonadati</taxon>
        <taxon>Pseudomonadota</taxon>
        <taxon>Alphaproteobacteria</taxon>
        <taxon>Sphingomonadales</taxon>
        <taxon>Erythrobacteraceae</taxon>
        <taxon>Parerythrobacter</taxon>
    </lineage>
</organism>
<evidence type="ECO:0000313" key="2">
    <source>
        <dbReference type="EMBL" id="MXP32914.1"/>
    </source>
</evidence>
<dbReference type="EMBL" id="WTYE01000001">
    <property type="protein sequence ID" value="MXP32914.1"/>
    <property type="molecule type" value="Genomic_DNA"/>
</dbReference>
<dbReference type="GO" id="GO:0004622">
    <property type="term" value="F:phosphatidylcholine lysophospholipase activity"/>
    <property type="evidence" value="ECO:0007669"/>
    <property type="project" value="TreeGrafter"/>
</dbReference>
<dbReference type="InterPro" id="IPR036514">
    <property type="entry name" value="SGNH_hydro_sf"/>
</dbReference>
<evidence type="ECO:0000313" key="3">
    <source>
        <dbReference type="Proteomes" id="UP000446786"/>
    </source>
</evidence>
<dbReference type="PANTHER" id="PTHR30383:SF24">
    <property type="entry name" value="THIOESTERASE 1_PROTEASE 1_LYSOPHOSPHOLIPASE L1"/>
    <property type="match status" value="1"/>
</dbReference>
<dbReference type="InterPro" id="IPR013830">
    <property type="entry name" value="SGNH_hydro"/>
</dbReference>
<protein>
    <submittedName>
        <fullName evidence="2">Arylesterase</fullName>
    </submittedName>
</protein>